<gene>
    <name evidence="2" type="ORF">SAMN04488073_0494</name>
</gene>
<protein>
    <submittedName>
        <fullName evidence="2">Uncharacterized protein</fullName>
    </submittedName>
</protein>
<feature type="signal peptide" evidence="1">
    <location>
        <begin position="1"/>
        <end position="27"/>
    </location>
</feature>
<name>A0A1I6GD64_9GAMM</name>
<evidence type="ECO:0000313" key="2">
    <source>
        <dbReference type="EMBL" id="SFR40088.1"/>
    </source>
</evidence>
<dbReference type="STRING" id="375760.SAMN04488073_0494"/>
<reference evidence="3" key="1">
    <citation type="submission" date="2016-10" db="EMBL/GenBank/DDBJ databases">
        <authorList>
            <person name="Varghese N."/>
            <person name="Submissions S."/>
        </authorList>
    </citation>
    <scope>NUCLEOTIDE SEQUENCE [LARGE SCALE GENOMIC DNA]</scope>
    <source>
        <strain evidence="3">CGMCC 1.6294</strain>
    </source>
</reference>
<dbReference type="EMBL" id="FOYV01000001">
    <property type="protein sequence ID" value="SFR40088.1"/>
    <property type="molecule type" value="Genomic_DNA"/>
</dbReference>
<keyword evidence="3" id="KW-1185">Reference proteome</keyword>
<accession>A0A1I6GD64</accession>
<organism evidence="2 3">
    <name type="scientific">Marinobacter gudaonensis</name>
    <dbReference type="NCBI Taxonomy" id="375760"/>
    <lineage>
        <taxon>Bacteria</taxon>
        <taxon>Pseudomonadati</taxon>
        <taxon>Pseudomonadota</taxon>
        <taxon>Gammaproteobacteria</taxon>
        <taxon>Pseudomonadales</taxon>
        <taxon>Marinobacteraceae</taxon>
        <taxon>Marinobacter</taxon>
    </lineage>
</organism>
<dbReference type="Proteomes" id="UP000199290">
    <property type="component" value="Unassembled WGS sequence"/>
</dbReference>
<sequence length="121" mass="12965">MVSVSVKATACLVLAWMVPALLMPVAAADQATGVSTSRLSVEGISASLGEDEPRVLYILPWQAPSLSKRPRAELDDQAPELLAPVDPLALERHRVFRDNLNPLILSPFSGPDGTEQSFTGE</sequence>
<proteinExistence type="predicted"/>
<dbReference type="AlphaFoldDB" id="A0A1I6GD64"/>
<dbReference type="OrthoDB" id="6367739at2"/>
<keyword evidence="1" id="KW-0732">Signal</keyword>
<feature type="chain" id="PRO_5011522007" evidence="1">
    <location>
        <begin position="28"/>
        <end position="121"/>
    </location>
</feature>
<evidence type="ECO:0000313" key="3">
    <source>
        <dbReference type="Proteomes" id="UP000199290"/>
    </source>
</evidence>
<evidence type="ECO:0000256" key="1">
    <source>
        <dbReference type="SAM" id="SignalP"/>
    </source>
</evidence>
<dbReference type="RefSeq" id="WP_091985609.1">
    <property type="nucleotide sequence ID" value="NZ_FOYV01000001.1"/>
</dbReference>